<dbReference type="EMBL" id="CP092621">
    <property type="protein sequence ID" value="UMM20711.1"/>
    <property type="molecule type" value="Genomic_DNA"/>
</dbReference>
<protein>
    <recommendedName>
        <fullName evidence="9">INSulin related</fullName>
    </recommendedName>
</protein>
<evidence type="ECO:0000256" key="5">
    <source>
        <dbReference type="ARBA" id="ARBA00023157"/>
    </source>
</evidence>
<dbReference type="Gene3D" id="1.10.100.10">
    <property type="entry name" value="Insulin-like"/>
    <property type="match status" value="1"/>
</dbReference>
<organism evidence="7 8">
    <name type="scientific">Caenorhabditis briggsae</name>
    <dbReference type="NCBI Taxonomy" id="6238"/>
    <lineage>
        <taxon>Eukaryota</taxon>
        <taxon>Metazoa</taxon>
        <taxon>Ecdysozoa</taxon>
        <taxon>Nematoda</taxon>
        <taxon>Chromadorea</taxon>
        <taxon>Rhabditida</taxon>
        <taxon>Rhabditina</taxon>
        <taxon>Rhabditomorpha</taxon>
        <taxon>Rhabditoidea</taxon>
        <taxon>Rhabditidae</taxon>
        <taxon>Peloderinae</taxon>
        <taxon>Caenorhabditis</taxon>
    </lineage>
</organism>
<keyword evidence="4 6" id="KW-0732">Signal</keyword>
<dbReference type="GO" id="GO:0005576">
    <property type="term" value="C:extracellular region"/>
    <property type="evidence" value="ECO:0007669"/>
    <property type="project" value="UniProtKB-SubCell"/>
</dbReference>
<proteinExistence type="inferred from homology"/>
<evidence type="ECO:0000256" key="3">
    <source>
        <dbReference type="ARBA" id="ARBA00022525"/>
    </source>
</evidence>
<evidence type="ECO:0000256" key="4">
    <source>
        <dbReference type="ARBA" id="ARBA00022729"/>
    </source>
</evidence>
<dbReference type="Pfam" id="PF03488">
    <property type="entry name" value="Ins_beta"/>
    <property type="match status" value="1"/>
</dbReference>
<dbReference type="PANTHER" id="PTHR33893:SF15">
    <property type="entry name" value="INSULIN RELATED"/>
    <property type="match status" value="1"/>
</dbReference>
<sequence>MFKLFVVALVVLSAMVTASLEEASENPRKAVEPTKEDLEKMLNYLLHPRSHGHRKLKRHCGVSALRKLETLCPDFCTVPGNTILHSMCTTRMTDEDIRTGCCPELE</sequence>
<feature type="signal peptide" evidence="6">
    <location>
        <begin position="1"/>
        <end position="18"/>
    </location>
</feature>
<evidence type="ECO:0000313" key="8">
    <source>
        <dbReference type="Proteomes" id="UP000829354"/>
    </source>
</evidence>
<reference evidence="7 8" key="1">
    <citation type="submission" date="2022-04" db="EMBL/GenBank/DDBJ databases">
        <title>Chromosome-level reference genomes for two strains of Caenorhabditis briggsae: an improved platform for comparative genomics.</title>
        <authorList>
            <person name="Stevens L."/>
            <person name="Andersen E."/>
        </authorList>
    </citation>
    <scope>NUCLEOTIDE SEQUENCE [LARGE SCALE GENOMIC DNA]</scope>
    <source>
        <strain evidence="7">VX34</strain>
        <tissue evidence="7">Whole-organism</tissue>
    </source>
</reference>
<dbReference type="GO" id="GO:0005179">
    <property type="term" value="F:hormone activity"/>
    <property type="evidence" value="ECO:0007669"/>
    <property type="project" value="InterPro"/>
</dbReference>
<evidence type="ECO:0000256" key="6">
    <source>
        <dbReference type="SAM" id="SignalP"/>
    </source>
</evidence>
<name>A0AAE9EH07_CAEBR</name>
<dbReference type="Proteomes" id="UP000829354">
    <property type="component" value="Chromosome II"/>
</dbReference>
<evidence type="ECO:0000256" key="1">
    <source>
        <dbReference type="ARBA" id="ARBA00004613"/>
    </source>
</evidence>
<dbReference type="AlphaFoldDB" id="A0AAE9EH07"/>
<gene>
    <name evidence="7" type="ORF">L5515_015887</name>
</gene>
<comment type="similarity">
    <text evidence="2">Belongs to the insulin family.</text>
</comment>
<comment type="subcellular location">
    <subcellularLocation>
        <location evidence="1">Secreted</location>
    </subcellularLocation>
</comment>
<keyword evidence="3" id="KW-0964">Secreted</keyword>
<dbReference type="InterPro" id="IPR052335">
    <property type="entry name" value="Insulin-like_regulatory"/>
</dbReference>
<keyword evidence="5" id="KW-1015">Disulfide bond</keyword>
<evidence type="ECO:0000256" key="2">
    <source>
        <dbReference type="ARBA" id="ARBA00009034"/>
    </source>
</evidence>
<accession>A0AAE9EH07</accession>
<evidence type="ECO:0008006" key="9">
    <source>
        <dbReference type="Google" id="ProtNLM"/>
    </source>
</evidence>
<evidence type="ECO:0000313" key="7">
    <source>
        <dbReference type="EMBL" id="UMM20711.1"/>
    </source>
</evidence>
<keyword evidence="8" id="KW-1185">Reference proteome</keyword>
<dbReference type="PANTHER" id="PTHR33893">
    <property type="entry name" value="INSULIN RELATED-RELATED-RELATED"/>
    <property type="match status" value="1"/>
</dbReference>
<dbReference type="InterPro" id="IPR003235">
    <property type="entry name" value="Nem_insulin-like_b-type"/>
</dbReference>
<feature type="chain" id="PRO_5042293933" description="INSulin related" evidence="6">
    <location>
        <begin position="19"/>
        <end position="106"/>
    </location>
</feature>